<feature type="region of interest" description="Disordered" evidence="7">
    <location>
        <begin position="371"/>
        <end position="408"/>
    </location>
</feature>
<dbReference type="InterPro" id="IPR033489">
    <property type="entry name" value="RBBP6"/>
</dbReference>
<evidence type="ECO:0000256" key="7">
    <source>
        <dbReference type="SAM" id="MobiDB-lite"/>
    </source>
</evidence>
<feature type="compositionally biased region" description="Basic and acidic residues" evidence="7">
    <location>
        <begin position="765"/>
        <end position="774"/>
    </location>
</feature>
<dbReference type="GO" id="GO:0061630">
    <property type="term" value="F:ubiquitin protein ligase activity"/>
    <property type="evidence" value="ECO:0007669"/>
    <property type="project" value="InterPro"/>
</dbReference>
<accession>A0A0R3UMM1</accession>
<dbReference type="InterPro" id="IPR014891">
    <property type="entry name" value="DWNN_domain"/>
</dbReference>
<keyword evidence="12" id="KW-1185">Reference proteome</keyword>
<dbReference type="SUPFAM" id="SSF57850">
    <property type="entry name" value="RING/U-box"/>
    <property type="match status" value="1"/>
</dbReference>
<dbReference type="Proteomes" id="UP000267029">
    <property type="component" value="Unassembled WGS sequence"/>
</dbReference>
<keyword evidence="2" id="KW-0479">Metal-binding</keyword>
<feature type="compositionally biased region" description="Basic residues" evidence="7">
    <location>
        <begin position="900"/>
        <end position="913"/>
    </location>
</feature>
<dbReference type="STRING" id="53468.A0A0R3UMM1"/>
<keyword evidence="4" id="KW-0862">Zinc</keyword>
<evidence type="ECO:0000259" key="9">
    <source>
        <dbReference type="PROSITE" id="PS50158"/>
    </source>
</evidence>
<feature type="compositionally biased region" description="Acidic residues" evidence="7">
    <location>
        <begin position="925"/>
        <end position="934"/>
    </location>
</feature>
<dbReference type="GO" id="GO:0006511">
    <property type="term" value="P:ubiquitin-dependent protein catabolic process"/>
    <property type="evidence" value="ECO:0007669"/>
    <property type="project" value="TreeGrafter"/>
</dbReference>
<dbReference type="GO" id="GO:0006397">
    <property type="term" value="P:mRNA processing"/>
    <property type="evidence" value="ECO:0007669"/>
    <property type="project" value="InterPro"/>
</dbReference>
<feature type="compositionally biased region" description="Basic residues" evidence="7">
    <location>
        <begin position="629"/>
        <end position="641"/>
    </location>
</feature>
<dbReference type="OrthoDB" id="106784at2759"/>
<feature type="region of interest" description="Disordered" evidence="7">
    <location>
        <begin position="584"/>
        <end position="656"/>
    </location>
</feature>
<dbReference type="SMART" id="SM01180">
    <property type="entry name" value="DWNN"/>
    <property type="match status" value="1"/>
</dbReference>
<dbReference type="CDD" id="cd16620">
    <property type="entry name" value="vRING-HC-C4C4_RBBP6"/>
    <property type="match status" value="1"/>
</dbReference>
<evidence type="ECO:0000256" key="1">
    <source>
        <dbReference type="ARBA" id="ARBA00004123"/>
    </source>
</evidence>
<dbReference type="GO" id="GO:0016567">
    <property type="term" value="P:protein ubiquitination"/>
    <property type="evidence" value="ECO:0007669"/>
    <property type="project" value="InterPro"/>
</dbReference>
<dbReference type="PROSITE" id="PS50158">
    <property type="entry name" value="ZF_CCHC"/>
    <property type="match status" value="1"/>
</dbReference>
<feature type="domain" description="RING-type" evidence="8">
    <location>
        <begin position="256"/>
        <end position="297"/>
    </location>
</feature>
<keyword evidence="5" id="KW-0539">Nucleus</keyword>
<feature type="compositionally biased region" description="Polar residues" evidence="7">
    <location>
        <begin position="394"/>
        <end position="408"/>
    </location>
</feature>
<evidence type="ECO:0000313" key="11">
    <source>
        <dbReference type="EMBL" id="VDD83001.1"/>
    </source>
</evidence>
<dbReference type="InterPro" id="IPR013083">
    <property type="entry name" value="Znf_RING/FYVE/PHD"/>
</dbReference>
<evidence type="ECO:0000256" key="3">
    <source>
        <dbReference type="ARBA" id="ARBA00022771"/>
    </source>
</evidence>
<dbReference type="GO" id="GO:0008270">
    <property type="term" value="F:zinc ion binding"/>
    <property type="evidence" value="ECO:0007669"/>
    <property type="project" value="UniProtKB-KW"/>
</dbReference>
<feature type="compositionally biased region" description="Low complexity" evidence="7">
    <location>
        <begin position="776"/>
        <end position="786"/>
    </location>
</feature>
<feature type="compositionally biased region" description="Basic residues" evidence="7">
    <location>
        <begin position="874"/>
        <end position="885"/>
    </location>
</feature>
<feature type="compositionally biased region" description="Polar residues" evidence="7">
    <location>
        <begin position="743"/>
        <end position="755"/>
    </location>
</feature>
<evidence type="ECO:0008006" key="13">
    <source>
        <dbReference type="Google" id="ProtNLM"/>
    </source>
</evidence>
<name>A0A0R3UMM1_MESCO</name>
<feature type="compositionally biased region" description="Basic and acidic residues" evidence="7">
    <location>
        <begin position="597"/>
        <end position="628"/>
    </location>
</feature>
<protein>
    <recommendedName>
        <fullName evidence="13">E3 ubiquitin-protein ligase RBBP6</fullName>
    </recommendedName>
</protein>
<dbReference type="EMBL" id="UXSR01005619">
    <property type="protein sequence ID" value="VDD83001.1"/>
    <property type="molecule type" value="Genomic_DNA"/>
</dbReference>
<dbReference type="PANTHER" id="PTHR15439">
    <property type="entry name" value="RETINOBLASTOMA-BINDING PROTEIN 6"/>
    <property type="match status" value="1"/>
</dbReference>
<feature type="compositionally biased region" description="Basic and acidic residues" evidence="7">
    <location>
        <begin position="914"/>
        <end position="924"/>
    </location>
</feature>
<feature type="domain" description="DWNN" evidence="10">
    <location>
        <begin position="5"/>
        <end position="76"/>
    </location>
</feature>
<dbReference type="Gene3D" id="3.10.20.90">
    <property type="entry name" value="Phosphatidylinositol 3-kinase Catalytic Subunit, Chain A, domain 1"/>
    <property type="match status" value="1"/>
</dbReference>
<gene>
    <name evidence="11" type="ORF">MCOS_LOCUS9004</name>
</gene>
<sequence length="934" mass="103568">MASVVYFKFKSSVKTDSVSFDGSAISVKDLKNAIKNKCCLHSTELDLKLEDNSGKEFAKDSELIPKFTSIIVRRVPKPSNESHKRKPIQASGAKEIKVITNLADSDLTEEEKIRVMIDRSSEAFSSKKYEVLVFVDDFSYAVKAKAYGVPPPGYACHKCNQSGHWIHDCPGIKDLRGNLVDSKTVKRPTGIPQDFLVRVDPGTPGAYLDKSGRYMVPIKDAEAYSQKKKEKRAFSLEENPPYVPPQERTPSEGLVCPLCKKLLRDAVLITCCGTSYCNECITNQLFDTGSQKCPNCESPVVKYDSAIIENAAMRRAVMDWLKASGSPDITNSTASPELIQLKSITPEPEKVVRRLLKPKQPAISDFVKAAAQETGSPVQRTSDEMKTPNLEGCDSTSNDTAIRTGNSSEPLCSKTVPFLPKSESSVTLVKSFPIDPQTLPVVSNTSSVANLPCATSFGAGGGASVVPPVPVVTSLYSNTPLVFPSEGSSLANAMYSANLAAGMPAVGAAQAPLATVFSSNSLVSSNSIWQPPDVSFLGSVDQSNLLNSGGVFPSVNPLVDLHNAVGVDKLLSKEEFYRVKRQLMEESSHRRTRRSHSRDSQPSRRSGIESRRRAAPDYYSRKRDDDRRSRKRSPPRHRLRSRSSESDHRQTSTKGESLFVEDYDTWRRKKARRQQMEAVAGECRRRLSPFRGTRRRSDSLLSSPLRGDKREASPRGTHVERYRRYAEESDKSRLRSPFPSGSPGRNSLETTSPCCGSNRHQERRCRHEGSDVSRIKSSSKLPSKLSENIIPSVPDPSNEVDLEGLDAKALKKIRKQQKKAKREKKLARRAARAQKSAGLSGGSDKGIYDDLDGISPVMFGDEDNDGEAVANVKREKKKKRKHKFVRRVDSEADSDGDSRRKSKRKRKEKKSKRYHDNVEQRVVGEDMEESLEVC</sequence>
<evidence type="ECO:0000256" key="4">
    <source>
        <dbReference type="ARBA" id="ARBA00022833"/>
    </source>
</evidence>
<evidence type="ECO:0000256" key="2">
    <source>
        <dbReference type="ARBA" id="ARBA00022723"/>
    </source>
</evidence>
<dbReference type="InterPro" id="IPR001841">
    <property type="entry name" value="Znf_RING"/>
</dbReference>
<dbReference type="Gene3D" id="3.30.40.10">
    <property type="entry name" value="Zinc/RING finger domain, C3HC4 (zinc finger)"/>
    <property type="match status" value="1"/>
</dbReference>
<dbReference type="Gene3D" id="4.10.60.10">
    <property type="entry name" value="Zinc finger, CCHC-type"/>
    <property type="match status" value="1"/>
</dbReference>
<feature type="compositionally biased region" description="Basic residues" evidence="7">
    <location>
        <begin position="816"/>
        <end position="832"/>
    </location>
</feature>
<evidence type="ECO:0000256" key="6">
    <source>
        <dbReference type="PROSITE-ProRule" id="PRU00047"/>
    </source>
</evidence>
<dbReference type="InterPro" id="IPR001878">
    <property type="entry name" value="Znf_CCHC"/>
</dbReference>
<dbReference type="SUPFAM" id="SSF57756">
    <property type="entry name" value="Retrovirus zinc finger-like domains"/>
    <property type="match status" value="1"/>
</dbReference>
<feature type="region of interest" description="Disordered" evidence="7">
    <location>
        <begin position="688"/>
        <end position="799"/>
    </location>
</feature>
<keyword evidence="3 6" id="KW-0863">Zinc-finger</keyword>
<dbReference type="PROSITE" id="PS51282">
    <property type="entry name" value="DWNN"/>
    <property type="match status" value="1"/>
</dbReference>
<evidence type="ECO:0000259" key="10">
    <source>
        <dbReference type="PROSITE" id="PS51282"/>
    </source>
</evidence>
<dbReference type="AlphaFoldDB" id="A0A0R3UMM1"/>
<comment type="subcellular location">
    <subcellularLocation>
        <location evidence="1">Nucleus</location>
    </subcellularLocation>
</comment>
<evidence type="ECO:0000259" key="8">
    <source>
        <dbReference type="PROSITE" id="PS50089"/>
    </source>
</evidence>
<dbReference type="GO" id="GO:0005634">
    <property type="term" value="C:nucleus"/>
    <property type="evidence" value="ECO:0007669"/>
    <property type="project" value="UniProtKB-SubCell"/>
</dbReference>
<reference evidence="11 12" key="1">
    <citation type="submission" date="2018-10" db="EMBL/GenBank/DDBJ databases">
        <authorList>
            <consortium name="Pathogen Informatics"/>
        </authorList>
    </citation>
    <scope>NUCLEOTIDE SEQUENCE [LARGE SCALE GENOMIC DNA]</scope>
</reference>
<organism evidence="11 12">
    <name type="scientific">Mesocestoides corti</name>
    <name type="common">Flatworm</name>
    <dbReference type="NCBI Taxonomy" id="53468"/>
    <lineage>
        <taxon>Eukaryota</taxon>
        <taxon>Metazoa</taxon>
        <taxon>Spiralia</taxon>
        <taxon>Lophotrochozoa</taxon>
        <taxon>Platyhelminthes</taxon>
        <taxon>Cestoda</taxon>
        <taxon>Eucestoda</taxon>
        <taxon>Cyclophyllidea</taxon>
        <taxon>Mesocestoididae</taxon>
        <taxon>Mesocestoides</taxon>
    </lineage>
</organism>
<dbReference type="GO" id="GO:0003676">
    <property type="term" value="F:nucleic acid binding"/>
    <property type="evidence" value="ECO:0007669"/>
    <property type="project" value="InterPro"/>
</dbReference>
<feature type="domain" description="CCHC-type" evidence="9">
    <location>
        <begin position="156"/>
        <end position="170"/>
    </location>
</feature>
<feature type="compositionally biased region" description="Basic and acidic residues" evidence="7">
    <location>
        <begin position="706"/>
        <end position="733"/>
    </location>
</feature>
<dbReference type="PANTHER" id="PTHR15439:SF0">
    <property type="entry name" value="CELL DIVISION CYCLE AND APOPTOSIS REGULATOR PROTEIN 1-RELATED"/>
    <property type="match status" value="1"/>
</dbReference>
<dbReference type="Pfam" id="PF08783">
    <property type="entry name" value="DWNN"/>
    <property type="match status" value="1"/>
</dbReference>
<evidence type="ECO:0000313" key="12">
    <source>
        <dbReference type="Proteomes" id="UP000267029"/>
    </source>
</evidence>
<proteinExistence type="predicted"/>
<evidence type="ECO:0000256" key="5">
    <source>
        <dbReference type="ARBA" id="ARBA00023242"/>
    </source>
</evidence>
<dbReference type="PROSITE" id="PS50089">
    <property type="entry name" value="ZF_RING_2"/>
    <property type="match status" value="1"/>
</dbReference>
<feature type="region of interest" description="Disordered" evidence="7">
    <location>
        <begin position="816"/>
        <end position="934"/>
    </location>
</feature>
<dbReference type="InterPro" id="IPR036875">
    <property type="entry name" value="Znf_CCHC_sf"/>
</dbReference>